<dbReference type="OrthoDB" id="4220102at2"/>
<accession>A0A6N7KU58</accession>
<evidence type="ECO:0000259" key="1">
    <source>
        <dbReference type="Pfam" id="PF07811"/>
    </source>
</evidence>
<protein>
    <submittedName>
        <fullName evidence="2">Pilus assembly protein</fullName>
    </submittedName>
</protein>
<organism evidence="2 3">
    <name type="scientific">Streptomyces kaniharaensis</name>
    <dbReference type="NCBI Taxonomy" id="212423"/>
    <lineage>
        <taxon>Bacteria</taxon>
        <taxon>Bacillati</taxon>
        <taxon>Actinomycetota</taxon>
        <taxon>Actinomycetes</taxon>
        <taxon>Kitasatosporales</taxon>
        <taxon>Streptomycetaceae</taxon>
        <taxon>Streptomyces</taxon>
    </lineage>
</organism>
<dbReference type="AlphaFoldDB" id="A0A6N7KU58"/>
<dbReference type="EMBL" id="WBOF01000001">
    <property type="protein sequence ID" value="MQS15182.1"/>
    <property type="molecule type" value="Genomic_DNA"/>
</dbReference>
<keyword evidence="3" id="KW-1185">Reference proteome</keyword>
<dbReference type="InterPro" id="IPR012495">
    <property type="entry name" value="TadE-like_dom"/>
</dbReference>
<proteinExistence type="predicted"/>
<dbReference type="Pfam" id="PF07811">
    <property type="entry name" value="TadE"/>
    <property type="match status" value="1"/>
</dbReference>
<evidence type="ECO:0000313" key="2">
    <source>
        <dbReference type="EMBL" id="MQS15182.1"/>
    </source>
</evidence>
<feature type="domain" description="TadE-like" evidence="1">
    <location>
        <begin position="12"/>
        <end position="53"/>
    </location>
</feature>
<name>A0A6N7KU58_9ACTN</name>
<gene>
    <name evidence="2" type="ORF">F7Q99_23675</name>
</gene>
<evidence type="ECO:0000313" key="3">
    <source>
        <dbReference type="Proteomes" id="UP000450000"/>
    </source>
</evidence>
<reference evidence="2 3" key="1">
    <citation type="submission" date="2019-09" db="EMBL/GenBank/DDBJ databases">
        <title>Genome Sequences of Streptomyces kaniharaensis ATCC 21070.</title>
        <authorList>
            <person name="Zhu W."/>
            <person name="De Crecy-Lagard V."/>
            <person name="Richards N.G."/>
        </authorList>
    </citation>
    <scope>NUCLEOTIDE SEQUENCE [LARGE SCALE GENOMIC DNA]</scope>
    <source>
        <strain evidence="2 3">SF-557</strain>
    </source>
</reference>
<sequence>MRRHVRRGGDRGAMSLSLAVVFPVVLLLLLLVVQASLWWYARQVALTAAREGVEAGRTQGNAADAVKDAAAQRQAEDFLHRQGSGSYQVSTDGSTPELVRVTVRLTPTLLVPGLSAPRITQFAEAPRERFVPPAAAP</sequence>
<dbReference type="Proteomes" id="UP000450000">
    <property type="component" value="Unassembled WGS sequence"/>
</dbReference>
<comment type="caution">
    <text evidence="2">The sequence shown here is derived from an EMBL/GenBank/DDBJ whole genome shotgun (WGS) entry which is preliminary data.</text>
</comment>